<dbReference type="Pfam" id="PF17803">
    <property type="entry name" value="Cadherin_4"/>
    <property type="match status" value="1"/>
</dbReference>
<dbReference type="Proteomes" id="UP000014854">
    <property type="component" value="Unassembled WGS sequence"/>
</dbReference>
<dbReference type="InterPro" id="IPR019959">
    <property type="entry name" value="T1SS-143_rpt-cont_dom"/>
</dbReference>
<evidence type="ECO:0000313" key="2">
    <source>
        <dbReference type="EMBL" id="EPP24735.1"/>
    </source>
</evidence>
<gene>
    <name evidence="2" type="ORF">L910_2181</name>
</gene>
<evidence type="ECO:0000259" key="1">
    <source>
        <dbReference type="Pfam" id="PF17803"/>
    </source>
</evidence>
<name>S7JRD9_VIBFL</name>
<dbReference type="EMBL" id="ASXS01000002">
    <property type="protein sequence ID" value="EPP24735.1"/>
    <property type="molecule type" value="Genomic_DNA"/>
</dbReference>
<dbReference type="Gene3D" id="6.20.150.20">
    <property type="match status" value="1"/>
</dbReference>
<proteinExistence type="predicted"/>
<dbReference type="PATRIC" id="fig|1336752.4.peg.900"/>
<dbReference type="InterPro" id="IPR013783">
    <property type="entry name" value="Ig-like_fold"/>
</dbReference>
<protein>
    <submittedName>
        <fullName evidence="2">RTX toxin</fullName>
    </submittedName>
</protein>
<feature type="domain" description="RapA2 cadherin-like" evidence="1">
    <location>
        <begin position="667"/>
        <end position="743"/>
    </location>
</feature>
<accession>S7JRD9</accession>
<sequence length="3101" mass="323924">MEPVIYIQVGDVQWAVLSDGSWVEVLPTDPKVPGVTTVVVNQEALTLNTGVESSGQDNSVDTQVIETRVNSEIESAFSQDAFALNESSQGLSFVSYIRAVLPEKLVSSGYVTRMAERGSDSGQTPQHSVEGLSQDAALTVEILDGGDGYENQFEVPGVTIQGRAVNVSDNWVVDITIRDNLGQSVTVSTKVDNQFYQISGVDLSSLAEGPLTVTSVISDAFGNSLSANDATIKDTLAEITVAFEGNGDAYLNQFEVGGVQLTGSIKYVEDGQPISVSVTDSTGASLTFESTVSGGGWTLNGLDLSGLSEGVLTVVAKSVDIAGNPAIGQNTIVKDTQASITVDVDDGGDDYLNITERQAVTLFGQVTGVEDGQSVTIVVTDSLNAQQTFSAFVSNGEWRLEDQDLSSLADGTLSVSVSTSDVAGNPAQASDTTTSIDATSPTIDIDTGFYALGGLDINDFRQGLVTEMRGSTTGVQTGLTVSIRVSDGTLTQEFTGNVDASGNWTVSGIAVDTLNQSSTWTIEAEVQDAAGNPAVDDMPTIVLPDAKSFSENIIGFYGQQTSSANINIENGEAVFHDDQSIIASLTSVGEVITTVVASDGKSLVGTSADNRTVFTALINDDGTVKITFFEAVDQASGEDFLITALLIDSTQTDADGTTETVVASLPITIYDSDPVIHDESYSVVEDNSATGNVLDNDVDLDGALYVKIVEVDGVQKVVPDGGSVNFSLDKGTLTVYSDGRWEFEAARNLDNSVEQLVTFDYAAADSSRDYGLATATIEIVDGVPGVVNAGIVFTTEVSLSEASLSMVGNVNVAGGSDNPDPDSLYFNASSLTKLQALGLTSSVSDDTLSYALSADGKQITATVNGITVFTLLMSGVASGEDVIASITLDLAYPLDQLQSGDSVELPLVVEGQDLDATPLGSNNVTFVIQDGADPVLTNTAAVSVNEADLAGGTVTATGGLHLDIGSDYVEALSFSDDGQPTLTSGGSDILYQVSADGLSITGYILSTDGTTHVPVFQATLTATLPLNADSDINYSFELFRALDQLVGDSQTIPLVVNVVDSDDDEASLSLDITVNDNDNGDAAITNGTVNLTETPIDSSVAPSGVSATADVNITVTSSFDPIVFLGLNVTSGETVVNSDGDPVTYNGDNLVWRDNGDGSYDAIVVNGDTVFSVILPSDFSLASETSTEVGVSIELYRPIDHTVGAGTEILIPVPVMTRDSDGTEISVVSNINIYDGQKPQITVNSGITVNESGLTDDAQDSGTEISTPSLTITQGSDEVIRVTVDTDAFNALGYQTSAGSVITLNAADSDGWLYATDGSAQNVFRVRFNLDGTVDFDLYQALEHAPPSGVLSDQNELQLNFAIAATDQDGDSSSSTIYTVSVVDDVPQATTATVELTEGDEYASNWFTNHSDVAGADGATITSLTYQGVTYDASSAEYSGGTWTIDLLNTSDGNSKYGTLVISENGDFTLTTELLVSTPVNGLADDLTLTIVDADGDQVDNNVQFTLNDFEGFIRVVTVNTLEDSGANNGGDIDAVELPIKVSAGDTDNNEQVQEIRISVDSLQSGTLFLDGVALSDDDSDGFINLRLSDGQITQSFNFYIPNGILTFQPALNTSDNTVTVSLDISAVITSDLNPDGVVLEGKNTLDVNVIPVADAPEWNASSAFEYQTVEDADSPTLLNIVADLYDVDGSETLHYQISNVPDGLIITLNGNAIVEGQAYSQSQLNQMSVSTEANLAGQFTFDITAVSKESGSVFADEQDKTAEITHHIVVNVSPDADTPTLTVNDIKGLEDQAIDLKDYISGNLTDTDGSESLAYRIEVQDGWTLPIGSGITLIAANTYLVTADALASSSALLQPKADISSYSESLSIQVTAIATESTIDGLAPINETAESTTQTIDIHLKGVVDEPDVLDGGQGHWQYDDVNRVISNAAPLNEDNLIQLDFILQTSDDDQSEEINVLLSNIPDGTLLVDANGDPVTLPIAYIDPVTGPVYQVSNSVLADTYLKPAQDFSGELSLDVIVVSTEPDGASGEFPLTVEMNVLPVVDQNDGQSIHSSGVEDRAVTLNLDPLINQDSDSSESLTGYSIDAVPDGLTLYFDAVEVVNSSLPLDLSTLLDGESPTLDALLASGRLTVKADEDLSGEFSIPITYEVTDTSPTADTDVKAIAGSLDVVVEGKVDIGAEDTEKTRLEGTSDLLTSTDGSAIDVSGAITFTEADLDGSEYLDYIVLQFSGDYNLVVSHPNGVSQDANGNWLIPMDGITSDSVIETAQDLLAGATIYSSVNTEVVDVTVKAFVKDGADSQYITGQFQLQVTGHSSGDGSGCEDPSTPGSVQGGDIIASEGESIAVGQYLNSDVGSDADNLVSFFIPADSLPEGVIIEGEGVTLAYDTSGNLLGYSISGTGLQNMVLSGIDEDFAGCISFSLEVTETAPCDGDSLTTSQTITVQIAPVVDEITLVPASVTVQEDTTTALNLELVLGDSVESGQTITGEGAAATGLETVNWVTISLSQTGAVLSAQDASLVIDNGDGTWTVTDASRLDEIQLIPPANFSGDIVLALNANITDEVTGSCLTGENASDTQTKTTSVTISVEPVVDKAVLVTEDVVGNEDNYIYLGNLSASLIDQDGSESLSLVITGVPEGAVLVWNNNGLYELLPNNGSTSGTDTEWQVTSEQLNAIYILPPQDFSGDISLTLQAITQEIGTDSYNFTLSEFNVGVLPVGDDTELTVSSQTLSGDENDSIHIAFEASSFETNSNEYLEVSLTINASSNATALDGLGRIRIGNQFALFTLDEDGNAVATILVKADEVDGLDFIPKDAFGSMDATLSVRTYDQATVSGSLVSDYGEPISVDLNIVVAPEPDEPTLTVAYHSIVSEASGEIPLGLDMTLVNPAGDESGQVTISGLPTGLTLNHGSYTDGVYSVAYEEVSDLSIIGGYSGSDEFELTLTPSASIGDISALGLAQVISISLVEPGDTTILATDSNDLLIGGSGSDIFSFASSGLGSTLSPTQDVISDFQISLSGGDNDTVDVSAIITAATITDVDNQIDLRENSQGVTLSLKPDSSGTKQEIMLEGVTLDDLYQGDASAASEADVLQKMIDDNNLLVSGL</sequence>
<dbReference type="NCBIfam" id="TIGR03660">
    <property type="entry name" value="T1SS_rpt_143"/>
    <property type="match status" value="1"/>
</dbReference>
<dbReference type="Gene3D" id="2.60.40.10">
    <property type="entry name" value="Immunoglobulins"/>
    <property type="match status" value="2"/>
</dbReference>
<organism evidence="2 3">
    <name type="scientific">Vibrio fluvialis PG41</name>
    <dbReference type="NCBI Taxonomy" id="1336752"/>
    <lineage>
        <taxon>Bacteria</taxon>
        <taxon>Pseudomonadati</taxon>
        <taxon>Pseudomonadota</taxon>
        <taxon>Gammaproteobacteria</taxon>
        <taxon>Vibrionales</taxon>
        <taxon>Vibrionaceae</taxon>
        <taxon>Vibrio</taxon>
    </lineage>
</organism>
<dbReference type="RefSeq" id="WP_020328343.1">
    <property type="nucleotide sequence ID" value="NZ_ASXS01000002.1"/>
</dbReference>
<reference evidence="2 3" key="1">
    <citation type="journal article" date="2013" name="Gut Pathog.">
        <title>Evidence of a new metabolic capacity in an emerging diarrheal pathogen: lessons from the draft genomes of Vibrio fluvialis strains PG41 and I21563.</title>
        <authorList>
            <person name="Khatri I."/>
            <person name="Mahajan S."/>
            <person name="Dureja C."/>
            <person name="Subramanian S."/>
            <person name="Raychaudhuri S."/>
        </authorList>
    </citation>
    <scope>NUCLEOTIDE SEQUENCE [LARGE SCALE GENOMIC DNA]</scope>
    <source>
        <strain evidence="2 3">PG41</strain>
    </source>
</reference>
<dbReference type="InterPro" id="IPR040853">
    <property type="entry name" value="RapA2_cadherin-like"/>
</dbReference>
<comment type="caution">
    <text evidence="2">The sequence shown here is derived from an EMBL/GenBank/DDBJ whole genome shotgun (WGS) entry which is preliminary data.</text>
</comment>
<evidence type="ECO:0000313" key="3">
    <source>
        <dbReference type="Proteomes" id="UP000014854"/>
    </source>
</evidence>